<dbReference type="PANTHER" id="PTHR34980">
    <property type="entry name" value="INNER MEMBRANE PROTEIN-RELATED-RELATED"/>
    <property type="match status" value="1"/>
</dbReference>
<accession>K2Q5U3</accession>
<proteinExistence type="predicted"/>
<dbReference type="Proteomes" id="UP000007364">
    <property type="component" value="Unassembled WGS sequence"/>
</dbReference>
<feature type="transmembrane region" description="Helical" evidence="1">
    <location>
        <begin position="21"/>
        <end position="42"/>
    </location>
</feature>
<dbReference type="STRING" id="555500.I215_04495"/>
<reference evidence="2 3" key="1">
    <citation type="journal article" date="2012" name="J. Bacteriol.">
        <title>Genome Sequence of Galbibacter marinum Type Strain ck-I2-15.</title>
        <authorList>
            <person name="Lai Q."/>
            <person name="Li C."/>
            <person name="Shao Z."/>
        </authorList>
    </citation>
    <scope>NUCLEOTIDE SEQUENCE [LARGE SCALE GENOMIC DNA]</scope>
    <source>
        <strain evidence="3">ck-I2-15</strain>
    </source>
</reference>
<dbReference type="InterPro" id="IPR008523">
    <property type="entry name" value="DUF805"/>
</dbReference>
<keyword evidence="3" id="KW-1185">Reference proteome</keyword>
<dbReference type="EMBL" id="AMSG01000003">
    <property type="protein sequence ID" value="EKF56176.1"/>
    <property type="molecule type" value="Genomic_DNA"/>
</dbReference>
<dbReference type="GO" id="GO:0005886">
    <property type="term" value="C:plasma membrane"/>
    <property type="evidence" value="ECO:0007669"/>
    <property type="project" value="TreeGrafter"/>
</dbReference>
<organism evidence="2 3">
    <name type="scientific">Galbibacter marinus</name>
    <dbReference type="NCBI Taxonomy" id="555500"/>
    <lineage>
        <taxon>Bacteria</taxon>
        <taxon>Pseudomonadati</taxon>
        <taxon>Bacteroidota</taxon>
        <taxon>Flavobacteriia</taxon>
        <taxon>Flavobacteriales</taxon>
        <taxon>Flavobacteriaceae</taxon>
        <taxon>Galbibacter</taxon>
    </lineage>
</organism>
<protein>
    <recommendedName>
        <fullName evidence="4">DUF805 domain-containing protein</fullName>
    </recommendedName>
</protein>
<gene>
    <name evidence="2" type="ORF">I215_04495</name>
</gene>
<comment type="caution">
    <text evidence="2">The sequence shown here is derived from an EMBL/GenBank/DDBJ whole genome shotgun (WGS) entry which is preliminary data.</text>
</comment>
<feature type="transmembrane region" description="Helical" evidence="1">
    <location>
        <begin position="48"/>
        <end position="65"/>
    </location>
</feature>
<evidence type="ECO:0008006" key="4">
    <source>
        <dbReference type="Google" id="ProtNLM"/>
    </source>
</evidence>
<evidence type="ECO:0000256" key="1">
    <source>
        <dbReference type="SAM" id="Phobius"/>
    </source>
</evidence>
<evidence type="ECO:0000313" key="2">
    <source>
        <dbReference type="EMBL" id="EKF56176.1"/>
    </source>
</evidence>
<name>K2Q5U3_9FLAO</name>
<dbReference type="Pfam" id="PF05656">
    <property type="entry name" value="DUF805"/>
    <property type="match status" value="1"/>
</dbReference>
<sequence length="123" mass="14302">MFKNPFSFSGRIRRTEFGLSVLLCVLGYFLCYLLSSISAAILQIQLGSYSFVFWLFFLPVLYFITAQGVKRCHDMGHSGWYHLIPFYCFRQLFKEGDSCINKFGTNPKELGNFETLTRLENTH</sequence>
<keyword evidence="1" id="KW-1133">Transmembrane helix</keyword>
<dbReference type="RefSeq" id="WP_008990772.1">
    <property type="nucleotide sequence ID" value="NZ_AMSG01000003.1"/>
</dbReference>
<keyword evidence="1" id="KW-0812">Transmembrane</keyword>
<dbReference type="OrthoDB" id="9812349at2"/>
<keyword evidence="1" id="KW-0472">Membrane</keyword>
<dbReference type="eggNOG" id="COG3152">
    <property type="taxonomic scope" value="Bacteria"/>
</dbReference>
<dbReference type="AlphaFoldDB" id="K2Q5U3"/>
<dbReference type="PANTHER" id="PTHR34980:SF3">
    <property type="entry name" value="BLR8105 PROTEIN"/>
    <property type="match status" value="1"/>
</dbReference>
<evidence type="ECO:0000313" key="3">
    <source>
        <dbReference type="Proteomes" id="UP000007364"/>
    </source>
</evidence>